<dbReference type="Proteomes" id="UP000243547">
    <property type="component" value="Unassembled WGS sequence"/>
</dbReference>
<evidence type="ECO:0000313" key="2">
    <source>
        <dbReference type="EMBL" id="SHJ78984.1"/>
    </source>
</evidence>
<dbReference type="AlphaFoldDB" id="A0A1M6M675"/>
<proteinExistence type="predicted"/>
<dbReference type="InterPro" id="IPR002197">
    <property type="entry name" value="HTH_Fis"/>
</dbReference>
<dbReference type="PRINTS" id="PR01590">
    <property type="entry name" value="HTHFIS"/>
</dbReference>
<accession>A0A1M6M675</accession>
<dbReference type="Gene3D" id="1.10.10.60">
    <property type="entry name" value="Homeodomain-like"/>
    <property type="match status" value="1"/>
</dbReference>
<dbReference type="STRING" id="1120989.SAMN02745227_00680"/>
<dbReference type="EMBL" id="FRAI01000006">
    <property type="protein sequence ID" value="SHJ78984.1"/>
    <property type="molecule type" value="Genomic_DNA"/>
</dbReference>
<dbReference type="GO" id="GO:0043565">
    <property type="term" value="F:sequence-specific DNA binding"/>
    <property type="evidence" value="ECO:0007669"/>
    <property type="project" value="InterPro"/>
</dbReference>
<feature type="domain" description="DNA binding HTH" evidence="1">
    <location>
        <begin position="22"/>
        <end position="62"/>
    </location>
</feature>
<dbReference type="SUPFAM" id="SSF46689">
    <property type="entry name" value="Homeodomain-like"/>
    <property type="match status" value="1"/>
</dbReference>
<gene>
    <name evidence="2" type="ORF">SAMN02745227_00680</name>
</gene>
<protein>
    <submittedName>
        <fullName evidence="2">Regulatory protein, Fis family</fullName>
    </submittedName>
</protein>
<dbReference type="Pfam" id="PF02954">
    <property type="entry name" value="HTH_8"/>
    <property type="match status" value="1"/>
</dbReference>
<evidence type="ECO:0000313" key="3">
    <source>
        <dbReference type="Proteomes" id="UP000243547"/>
    </source>
</evidence>
<reference evidence="3" key="1">
    <citation type="submission" date="2016-11" db="EMBL/GenBank/DDBJ databases">
        <authorList>
            <person name="Varghese N."/>
            <person name="Submissions S."/>
        </authorList>
    </citation>
    <scope>NUCLEOTIDE SEQUENCE [LARGE SCALE GENOMIC DNA]</scope>
    <source>
        <strain evidence="3">DSM 14826</strain>
    </source>
</reference>
<dbReference type="InterPro" id="IPR009057">
    <property type="entry name" value="Homeodomain-like_sf"/>
</dbReference>
<sequence>MPFEKPNIKSSYDEGFVELENLEDVEKYTIEKVLKKYNYNISTAAKALGIGRNTLYRKVEKYKIKVENSFCSNLRQLF</sequence>
<evidence type="ECO:0000259" key="1">
    <source>
        <dbReference type="Pfam" id="PF02954"/>
    </source>
</evidence>
<keyword evidence="3" id="KW-1185">Reference proteome</keyword>
<name>A0A1M6M675_9FIRM</name>
<organism evidence="2 3">
    <name type="scientific">Anaerobranca californiensis DSM 14826</name>
    <dbReference type="NCBI Taxonomy" id="1120989"/>
    <lineage>
        <taxon>Bacteria</taxon>
        <taxon>Bacillati</taxon>
        <taxon>Bacillota</taxon>
        <taxon>Clostridia</taxon>
        <taxon>Eubacteriales</taxon>
        <taxon>Proteinivoracaceae</taxon>
        <taxon>Anaerobranca</taxon>
    </lineage>
</organism>